<dbReference type="NCBIfam" id="NF002367">
    <property type="entry name" value="PRK01346.1-4"/>
    <property type="match status" value="1"/>
</dbReference>
<dbReference type="InterPro" id="IPR022902">
    <property type="entry name" value="NAcTrfase_Eis"/>
</dbReference>
<feature type="active site" description="Proton donor" evidence="4">
    <location>
        <position position="126"/>
    </location>
</feature>
<dbReference type="InterPro" id="IPR036527">
    <property type="entry name" value="SCP2_sterol-bd_dom_sf"/>
</dbReference>
<dbReference type="PANTHER" id="PTHR37817">
    <property type="entry name" value="N-ACETYLTRANSFERASE EIS"/>
    <property type="match status" value="1"/>
</dbReference>
<evidence type="ECO:0000259" key="5">
    <source>
        <dbReference type="PROSITE" id="PS51186"/>
    </source>
</evidence>
<dbReference type="InterPro" id="IPR041380">
    <property type="entry name" value="Acetyltransf_17"/>
</dbReference>
<dbReference type="Gene3D" id="3.30.1050.10">
    <property type="entry name" value="SCP2 sterol-binding domain"/>
    <property type="match status" value="1"/>
</dbReference>
<dbReference type="PANTHER" id="PTHR37817:SF1">
    <property type="entry name" value="N-ACETYLTRANSFERASE EIS"/>
    <property type="match status" value="1"/>
</dbReference>
<feature type="binding site" evidence="4">
    <location>
        <begin position="121"/>
        <end position="122"/>
    </location>
    <ligand>
        <name>acetyl-CoA</name>
        <dbReference type="ChEBI" id="CHEBI:57288"/>
    </ligand>
</feature>
<keyword evidence="3 4" id="KW-0012">Acyltransferase</keyword>
<proteinExistence type="inferred from homology"/>
<dbReference type="Gene3D" id="3.40.630.30">
    <property type="match status" value="2"/>
</dbReference>
<dbReference type="Pfam" id="PF17668">
    <property type="entry name" value="Acetyltransf_17"/>
    <property type="match status" value="1"/>
</dbReference>
<dbReference type="GO" id="GO:0034069">
    <property type="term" value="F:aminoglycoside N-acetyltransferase activity"/>
    <property type="evidence" value="ECO:0007669"/>
    <property type="project" value="TreeGrafter"/>
</dbReference>
<accession>A0A239MJ72</accession>
<evidence type="ECO:0000256" key="3">
    <source>
        <dbReference type="ARBA" id="ARBA00023315"/>
    </source>
</evidence>
<dbReference type="OrthoDB" id="8399956at2"/>
<organism evidence="6 7">
    <name type="scientific">Asanoa hainanensis</name>
    <dbReference type="NCBI Taxonomy" id="560556"/>
    <lineage>
        <taxon>Bacteria</taxon>
        <taxon>Bacillati</taxon>
        <taxon>Actinomycetota</taxon>
        <taxon>Actinomycetes</taxon>
        <taxon>Micromonosporales</taxon>
        <taxon>Micromonosporaceae</taxon>
        <taxon>Asanoa</taxon>
    </lineage>
</organism>
<dbReference type="CDD" id="cd04301">
    <property type="entry name" value="NAT_SF"/>
    <property type="match status" value="1"/>
</dbReference>
<dbReference type="Pfam" id="PF13530">
    <property type="entry name" value="SCP2_2"/>
    <property type="match status" value="1"/>
</dbReference>
<feature type="domain" description="N-acetyltransferase" evidence="5">
    <location>
        <begin position="6"/>
        <end position="152"/>
    </location>
</feature>
<feature type="binding site" evidence="4">
    <location>
        <begin position="92"/>
        <end position="97"/>
    </location>
    <ligand>
        <name>acetyl-CoA</name>
        <dbReference type="ChEBI" id="CHEBI:57288"/>
    </ligand>
</feature>
<dbReference type="AlphaFoldDB" id="A0A239MJ72"/>
<dbReference type="Pfam" id="PF13527">
    <property type="entry name" value="Acetyltransf_9"/>
    <property type="match status" value="1"/>
</dbReference>
<keyword evidence="7" id="KW-1185">Reference proteome</keyword>
<evidence type="ECO:0000256" key="2">
    <source>
        <dbReference type="ARBA" id="ARBA00022679"/>
    </source>
</evidence>
<dbReference type="InterPro" id="IPR016181">
    <property type="entry name" value="Acyl_CoA_acyltransferase"/>
</dbReference>
<dbReference type="GO" id="GO:0030649">
    <property type="term" value="P:aminoglycoside antibiotic catabolic process"/>
    <property type="evidence" value="ECO:0007669"/>
    <property type="project" value="TreeGrafter"/>
</dbReference>
<dbReference type="InterPro" id="IPR025559">
    <property type="entry name" value="Eis_dom"/>
</dbReference>
<name>A0A239MJ72_9ACTN</name>
<protein>
    <submittedName>
        <fullName evidence="6">Predicted acetyltransferase</fullName>
    </submittedName>
</protein>
<dbReference type="InterPro" id="IPR051554">
    <property type="entry name" value="Acetyltransferase_Eis"/>
</dbReference>
<evidence type="ECO:0000256" key="1">
    <source>
        <dbReference type="ARBA" id="ARBA00009213"/>
    </source>
</evidence>
<keyword evidence="2 4" id="KW-0808">Transferase</keyword>
<dbReference type="InterPro" id="IPR000182">
    <property type="entry name" value="GNAT_dom"/>
</dbReference>
<dbReference type="EMBL" id="FZPH01000005">
    <property type="protein sequence ID" value="SNT41859.1"/>
    <property type="molecule type" value="Genomic_DNA"/>
</dbReference>
<comment type="subunit">
    <text evidence="4">Homohexamer; trimer of dimers.</text>
</comment>
<dbReference type="HAMAP" id="MF_01812">
    <property type="entry name" value="Eis"/>
    <property type="match status" value="1"/>
</dbReference>
<comment type="similarity">
    <text evidence="1 4">Belongs to the acetyltransferase Eis family.</text>
</comment>
<sequence>MTSPDVVLRTATADDFEPVATMLGVVFHHTQDPAVLAVERPLVDPARGLVAVDGDTIVGHAAAFERDMAVPGGVALPCAHVTGVGVLPTHRRQGILRRLMEQQLRDVAAAGREPIAALWASETAIYPRFGYGAAGARIRFQADLTSTGLPAPAPGRLRAGPPDTLRPELVKVYDEVRVRRPGWSSRDEHWWTYLLSDVASERDGATERQAVVHEGTDGTVDGFALWRVKNEWNRGGPAAEVRVDEVVAAGPEAYRALWRFLFSLDLTRELSYSFATPDEPLLHLVAEPRRLGATAGDGLWVRLVDVPGALRARAYSAPLDAVIKLTDAILPANAGRWRLTTDGARTTCERTTEDADLVCDVLELGAAYLGGTSLAALGRAGRVHEARPGALAAADTAFHWHQAPGGAEVF</sequence>
<evidence type="ECO:0000313" key="7">
    <source>
        <dbReference type="Proteomes" id="UP000198362"/>
    </source>
</evidence>
<gene>
    <name evidence="6" type="ORF">SAMN05421812_105459</name>
</gene>
<evidence type="ECO:0000313" key="6">
    <source>
        <dbReference type="EMBL" id="SNT41859.1"/>
    </source>
</evidence>
<evidence type="ECO:0000256" key="4">
    <source>
        <dbReference type="HAMAP-Rule" id="MF_01812"/>
    </source>
</evidence>
<dbReference type="RefSeq" id="WP_089249461.1">
    <property type="nucleotide sequence ID" value="NZ_FZPH01000005.1"/>
</dbReference>
<reference evidence="6 7" key="1">
    <citation type="submission" date="2017-06" db="EMBL/GenBank/DDBJ databases">
        <authorList>
            <person name="Kim H.J."/>
            <person name="Triplett B.A."/>
        </authorList>
    </citation>
    <scope>NUCLEOTIDE SEQUENCE [LARGE SCALE GENOMIC DNA]</scope>
    <source>
        <strain evidence="6 7">CGMCC 4.5593</strain>
    </source>
</reference>
<dbReference type="PROSITE" id="PS51186">
    <property type="entry name" value="GNAT"/>
    <property type="match status" value="1"/>
</dbReference>
<feature type="binding site" evidence="4">
    <location>
        <begin position="84"/>
        <end position="86"/>
    </location>
    <ligand>
        <name>acetyl-CoA</name>
        <dbReference type="ChEBI" id="CHEBI:57288"/>
    </ligand>
</feature>
<dbReference type="SUPFAM" id="SSF55718">
    <property type="entry name" value="SCP-like"/>
    <property type="match status" value="1"/>
</dbReference>
<feature type="active site" description="Proton acceptor; via carboxylate" evidence="4">
    <location>
        <position position="410"/>
    </location>
</feature>
<dbReference type="SUPFAM" id="SSF55729">
    <property type="entry name" value="Acyl-CoA N-acyltransferases (Nat)"/>
    <property type="match status" value="1"/>
</dbReference>
<dbReference type="Proteomes" id="UP000198362">
    <property type="component" value="Unassembled WGS sequence"/>
</dbReference>